<evidence type="ECO:0000259" key="1">
    <source>
        <dbReference type="Pfam" id="PF03364"/>
    </source>
</evidence>
<feature type="domain" description="Coenzyme Q-binding protein COQ10 START" evidence="1">
    <location>
        <begin position="11"/>
        <end position="126"/>
    </location>
</feature>
<proteinExistence type="predicted"/>
<dbReference type="CDD" id="cd08860">
    <property type="entry name" value="TcmN_ARO-CYC_like"/>
    <property type="match status" value="1"/>
</dbReference>
<organism evidence="2 3">
    <name type="scientific">Actinospica durhamensis</name>
    <dbReference type="NCBI Taxonomy" id="1508375"/>
    <lineage>
        <taxon>Bacteria</taxon>
        <taxon>Bacillati</taxon>
        <taxon>Actinomycetota</taxon>
        <taxon>Actinomycetes</taxon>
        <taxon>Catenulisporales</taxon>
        <taxon>Actinospicaceae</taxon>
        <taxon>Actinospica</taxon>
    </lineage>
</organism>
<keyword evidence="3" id="KW-1185">Reference proteome</keyword>
<dbReference type="SUPFAM" id="SSF55961">
    <property type="entry name" value="Bet v1-like"/>
    <property type="match status" value="1"/>
</dbReference>
<evidence type="ECO:0000313" key="2">
    <source>
        <dbReference type="EMBL" id="MBR7837603.1"/>
    </source>
</evidence>
<evidence type="ECO:0000313" key="3">
    <source>
        <dbReference type="Proteomes" id="UP000675781"/>
    </source>
</evidence>
<dbReference type="Pfam" id="PF03364">
    <property type="entry name" value="Polyketide_cyc"/>
    <property type="match status" value="1"/>
</dbReference>
<accession>A0A941EWA9</accession>
<protein>
    <submittedName>
        <fullName evidence="2">SRPBCC family protein</fullName>
    </submittedName>
</protein>
<reference evidence="2" key="1">
    <citation type="submission" date="2021-04" db="EMBL/GenBank/DDBJ databases">
        <title>Genome based classification of Actinospica acidithermotolerans sp. nov., an actinobacterium isolated from an Indonesian hot spring.</title>
        <authorList>
            <person name="Kusuma A.B."/>
            <person name="Putra K.E."/>
            <person name="Nafisah S."/>
            <person name="Loh J."/>
            <person name="Nouioui I."/>
            <person name="Goodfellow M."/>
        </authorList>
    </citation>
    <scope>NUCLEOTIDE SEQUENCE</scope>
    <source>
        <strain evidence="2">CSCA 57</strain>
    </source>
</reference>
<gene>
    <name evidence="2" type="ORF">KDL01_30265</name>
</gene>
<dbReference type="AlphaFoldDB" id="A0A941EWA9"/>
<comment type="caution">
    <text evidence="2">The sequence shown here is derived from an EMBL/GenBank/DDBJ whole genome shotgun (WGS) entry which is preliminary data.</text>
</comment>
<dbReference type="InterPro" id="IPR005031">
    <property type="entry name" value="COQ10_START"/>
</dbReference>
<dbReference type="RefSeq" id="WP_212532072.1">
    <property type="nucleotide sequence ID" value="NZ_JAGSOG010000216.1"/>
</dbReference>
<dbReference type="Gene3D" id="3.30.530.20">
    <property type="match status" value="1"/>
</dbReference>
<name>A0A941EWA9_9ACTN</name>
<dbReference type="InterPro" id="IPR023393">
    <property type="entry name" value="START-like_dom_sf"/>
</dbReference>
<dbReference type="Proteomes" id="UP000675781">
    <property type="component" value="Unassembled WGS sequence"/>
</dbReference>
<sequence length="162" mass="18500">MPGHTDNTIVIAAPLELTWELTNDLERWPELFSEYASVEVLERAGEKVTFRLTMHPDEDGQVWTWVSERETDRSALAVRAHRVETGPFEYMDINWHYEQVPGGTSMRWVQDFAMKPTAPVDDAKMTAHINHNSRVQMELIRDKVEAAHSRSAQQPAATRVAG</sequence>
<dbReference type="EMBL" id="JAGSOG010000216">
    <property type="protein sequence ID" value="MBR7837603.1"/>
    <property type="molecule type" value="Genomic_DNA"/>
</dbReference>